<feature type="chain" id="PRO_5035286315" description="Lipoprotein" evidence="1">
    <location>
        <begin position="24"/>
        <end position="152"/>
    </location>
</feature>
<name>A0A0Q0WB90_RHOCA</name>
<gene>
    <name evidence="2" type="ORF">SAMN04244550_00371</name>
</gene>
<evidence type="ECO:0000256" key="1">
    <source>
        <dbReference type="SAM" id="SignalP"/>
    </source>
</evidence>
<proteinExistence type="predicted"/>
<keyword evidence="1" id="KW-0732">Signal</keyword>
<dbReference type="Proteomes" id="UP000183812">
    <property type="component" value="Unassembled WGS sequence"/>
</dbReference>
<evidence type="ECO:0008006" key="4">
    <source>
        <dbReference type="Google" id="ProtNLM"/>
    </source>
</evidence>
<evidence type="ECO:0000313" key="3">
    <source>
        <dbReference type="Proteomes" id="UP000183812"/>
    </source>
</evidence>
<dbReference type="Gene3D" id="1.20.5.340">
    <property type="match status" value="1"/>
</dbReference>
<dbReference type="EMBL" id="FNAY01000001">
    <property type="protein sequence ID" value="SDE42468.1"/>
    <property type="molecule type" value="Genomic_DNA"/>
</dbReference>
<dbReference type="OrthoDB" id="7691707at2"/>
<dbReference type="AlphaFoldDB" id="A0A0Q0WB90"/>
<dbReference type="PROSITE" id="PS51257">
    <property type="entry name" value="PROKAR_LIPOPROTEIN"/>
    <property type="match status" value="1"/>
</dbReference>
<sequence>MMTRFLFALLLPGAVILSGCSGSTDPETAHLFDNVRNLNTGEYDRQIAAKDAEAAAIIRNNNSAQARIGGLQSQTASNAQSIASLKSQIAAVRGEAAAARAQVAGNPEKLAQLNALEGQINAVQADVEAGGDLAVTRAELRRLSASIRALSR</sequence>
<feature type="signal peptide" evidence="1">
    <location>
        <begin position="1"/>
        <end position="23"/>
    </location>
</feature>
<reference evidence="2 3" key="1">
    <citation type="submission" date="2016-10" db="EMBL/GenBank/DDBJ databases">
        <authorList>
            <person name="de Groot N.N."/>
        </authorList>
    </citation>
    <scope>NUCLEOTIDE SEQUENCE [LARGE SCALE GENOMIC DNA]</scope>
    <source>
        <strain evidence="3">DSM 938 / 37b4</strain>
    </source>
</reference>
<protein>
    <recommendedName>
        <fullName evidence="4">Lipoprotein</fullName>
    </recommendedName>
</protein>
<dbReference type="RefSeq" id="WP_055209862.1">
    <property type="nucleotide sequence ID" value="NZ_CP119563.1"/>
</dbReference>
<evidence type="ECO:0000313" key="2">
    <source>
        <dbReference type="EMBL" id="SDE42468.1"/>
    </source>
</evidence>
<organism evidence="2 3">
    <name type="scientific">Rhodobacter capsulatus</name>
    <name type="common">Rhodopseudomonas capsulata</name>
    <dbReference type="NCBI Taxonomy" id="1061"/>
    <lineage>
        <taxon>Bacteria</taxon>
        <taxon>Pseudomonadati</taxon>
        <taxon>Pseudomonadota</taxon>
        <taxon>Alphaproteobacteria</taxon>
        <taxon>Rhodobacterales</taxon>
        <taxon>Rhodobacter group</taxon>
        <taxon>Rhodobacter</taxon>
    </lineage>
</organism>
<accession>A0A0Q0WB90</accession>